<gene>
    <name evidence="1" type="ORF">B9Z19DRAFT_966530</name>
</gene>
<evidence type="ECO:0000313" key="2">
    <source>
        <dbReference type="Proteomes" id="UP000244722"/>
    </source>
</evidence>
<dbReference type="EMBL" id="NESQ01000022">
    <property type="protein sequence ID" value="PUU82764.1"/>
    <property type="molecule type" value="Genomic_DNA"/>
</dbReference>
<comment type="caution">
    <text evidence="1">The sequence shown here is derived from an EMBL/GenBank/DDBJ whole genome shotgun (WGS) entry which is preliminary data.</text>
</comment>
<protein>
    <submittedName>
        <fullName evidence="1">Uncharacterized protein</fullName>
    </submittedName>
</protein>
<proteinExistence type="predicted"/>
<name>A0A2T7A4V8_TUBBO</name>
<dbReference type="OrthoDB" id="6105938at2759"/>
<dbReference type="AlphaFoldDB" id="A0A2T7A4V8"/>
<accession>A0A2T7A4V8</accession>
<reference evidence="1 2" key="1">
    <citation type="submission" date="2017-04" db="EMBL/GenBank/DDBJ databases">
        <title>Draft genome sequence of Tuber borchii Vittad., a whitish edible truffle.</title>
        <authorList>
            <consortium name="DOE Joint Genome Institute"/>
            <person name="Murat C."/>
            <person name="Kuo A."/>
            <person name="Barry K.W."/>
            <person name="Clum A."/>
            <person name="Dockter R.B."/>
            <person name="Fauchery L."/>
            <person name="Iotti M."/>
            <person name="Kohler A."/>
            <person name="Labutti K."/>
            <person name="Lindquist E.A."/>
            <person name="Lipzen A."/>
            <person name="Ohm R.A."/>
            <person name="Wang M."/>
            <person name="Grigoriev I.V."/>
            <person name="Zambonelli A."/>
            <person name="Martin F.M."/>
        </authorList>
    </citation>
    <scope>NUCLEOTIDE SEQUENCE [LARGE SCALE GENOMIC DNA]</scope>
    <source>
        <strain evidence="1 2">Tbo3840</strain>
    </source>
</reference>
<organism evidence="1 2">
    <name type="scientific">Tuber borchii</name>
    <name type="common">White truffle</name>
    <dbReference type="NCBI Taxonomy" id="42251"/>
    <lineage>
        <taxon>Eukaryota</taxon>
        <taxon>Fungi</taxon>
        <taxon>Dikarya</taxon>
        <taxon>Ascomycota</taxon>
        <taxon>Pezizomycotina</taxon>
        <taxon>Pezizomycetes</taxon>
        <taxon>Pezizales</taxon>
        <taxon>Tuberaceae</taxon>
        <taxon>Tuber</taxon>
    </lineage>
</organism>
<sequence length="412" mass="48079">MSPPNRPLKKFFRQFNFQRYTYDPHKPPLEEFKRLCQARQWGASKIRKHETAFLHAIGSEQDLRGGLAGPNVIEFFRKYEYQRFTYDLDAPIQSEFQRLVGLRGWGEANLSNVTSRFYKAVALDGGEQSVYNAGPNAIKFFRQYEYQLFTYDPNASSTHPKDPGTQEVDIIVDWLREQECHGYRYRGDSPELEFKELVRVKRREWNQVRREADMDTGNEAWKESDEFDLLRTEFYEVVEKAFNTLLGRFCQITGFTPWQVLVGLYRPGVCSPEQGMILKSVFVNIFDFLDAFQEILRDPPTTDGWELLQLLRPLAIELEFKKNSMLGVYSALTNRVFPLEMAKEDGTLILLLHRIRAFLNGFKGLMKDFEKEAGDELQEAEKEGCAGIRRLLLSREWACLHPLQAKQEAFPF</sequence>
<evidence type="ECO:0000313" key="1">
    <source>
        <dbReference type="EMBL" id="PUU82764.1"/>
    </source>
</evidence>
<dbReference type="Proteomes" id="UP000244722">
    <property type="component" value="Unassembled WGS sequence"/>
</dbReference>
<keyword evidence="2" id="KW-1185">Reference proteome</keyword>